<dbReference type="InterPro" id="IPR001796">
    <property type="entry name" value="DHFR_dom"/>
</dbReference>
<evidence type="ECO:0000313" key="9">
    <source>
        <dbReference type="EMBL" id="QDZ10868.1"/>
    </source>
</evidence>
<dbReference type="OrthoDB" id="9804315at2"/>
<dbReference type="GO" id="GO:0046654">
    <property type="term" value="P:tetrahydrofolate biosynthetic process"/>
    <property type="evidence" value="ECO:0007669"/>
    <property type="project" value="UniProtKB-UniPathway"/>
</dbReference>
<dbReference type="KEGG" id="dea:FPZ08_08940"/>
<keyword evidence="6" id="KW-0560">Oxidoreductase</keyword>
<reference evidence="9 10" key="1">
    <citation type="submission" date="2019-07" db="EMBL/GenBank/DDBJ databases">
        <title>Full genome sequence of Devosia sp. Gsoil 520.</title>
        <authorList>
            <person name="Im W.-T."/>
        </authorList>
    </citation>
    <scope>NUCLEOTIDE SEQUENCE [LARGE SCALE GENOMIC DNA]</scope>
    <source>
        <strain evidence="9 10">Gsoil 520</strain>
    </source>
</reference>
<dbReference type="SUPFAM" id="SSF53597">
    <property type="entry name" value="Dihydrofolate reductase-like"/>
    <property type="match status" value="1"/>
</dbReference>
<dbReference type="GO" id="GO:0006730">
    <property type="term" value="P:one-carbon metabolic process"/>
    <property type="evidence" value="ECO:0007669"/>
    <property type="project" value="UniProtKB-KW"/>
</dbReference>
<sequence>MPTPPRVKMPSATSIVARSHPDHIIGVDNTLPWHLRTDLQHFKKLTAGHAVIMGRRTFESLGRPLPNRLNIVLSRQIFDDCANVKWAKDPETALLLADVHSIFTLQPEFFIIGGEVIFGEFQKYINQFWLTDVYTGHMNGDAKFDYTFLPSEWRTREEREFPSGEHDDFSFRITHYARRKFEHRMRSKEEFMPTSSHIIDRLEEWSEFIESQPADDDALADHPTLF</sequence>
<organism evidence="9 10">
    <name type="scientific">Devosia ginsengisoli</name>
    <dbReference type="NCBI Taxonomy" id="400770"/>
    <lineage>
        <taxon>Bacteria</taxon>
        <taxon>Pseudomonadati</taxon>
        <taxon>Pseudomonadota</taxon>
        <taxon>Alphaproteobacteria</taxon>
        <taxon>Hyphomicrobiales</taxon>
        <taxon>Devosiaceae</taxon>
        <taxon>Devosia</taxon>
    </lineage>
</organism>
<keyword evidence="10" id="KW-1185">Reference proteome</keyword>
<dbReference type="InterPro" id="IPR024072">
    <property type="entry name" value="DHFR-like_dom_sf"/>
</dbReference>
<comment type="function">
    <text evidence="7">Key enzyme in folate metabolism. Catalyzes an essential reaction for de novo glycine and purine synthesis, and for DNA precursor synthesis.</text>
</comment>
<dbReference type="Proteomes" id="UP000315364">
    <property type="component" value="Chromosome"/>
</dbReference>
<gene>
    <name evidence="9" type="ORF">FPZ08_08940</name>
</gene>
<dbReference type="GO" id="GO:0005829">
    <property type="term" value="C:cytosol"/>
    <property type="evidence" value="ECO:0007669"/>
    <property type="project" value="TreeGrafter"/>
</dbReference>
<protein>
    <recommendedName>
        <fullName evidence="3">dihydrofolate reductase</fullName>
        <ecNumber evidence="3">1.5.1.3</ecNumber>
    </recommendedName>
</protein>
<dbReference type="CDD" id="cd00209">
    <property type="entry name" value="DHFR"/>
    <property type="match status" value="1"/>
</dbReference>
<dbReference type="PANTHER" id="PTHR48069">
    <property type="entry name" value="DIHYDROFOLATE REDUCTASE"/>
    <property type="match status" value="1"/>
</dbReference>
<evidence type="ECO:0000256" key="1">
    <source>
        <dbReference type="ARBA" id="ARBA00004903"/>
    </source>
</evidence>
<evidence type="ECO:0000256" key="5">
    <source>
        <dbReference type="ARBA" id="ARBA00022857"/>
    </source>
</evidence>
<dbReference type="Gene3D" id="3.40.430.10">
    <property type="entry name" value="Dihydrofolate Reductase, subunit A"/>
    <property type="match status" value="1"/>
</dbReference>
<dbReference type="AlphaFoldDB" id="A0A5B8LRI2"/>
<comment type="similarity">
    <text evidence="2">Belongs to the dihydrofolate reductase family.</text>
</comment>
<dbReference type="EC" id="1.5.1.3" evidence="3"/>
<dbReference type="GO" id="GO:0046655">
    <property type="term" value="P:folic acid metabolic process"/>
    <property type="evidence" value="ECO:0007669"/>
    <property type="project" value="TreeGrafter"/>
</dbReference>
<dbReference type="UniPathway" id="UPA00077">
    <property type="reaction ID" value="UER00158"/>
</dbReference>
<dbReference type="GO" id="GO:0004146">
    <property type="term" value="F:dihydrofolate reductase activity"/>
    <property type="evidence" value="ECO:0007669"/>
    <property type="project" value="UniProtKB-EC"/>
</dbReference>
<dbReference type="PROSITE" id="PS51330">
    <property type="entry name" value="DHFR_2"/>
    <property type="match status" value="1"/>
</dbReference>
<evidence type="ECO:0000313" key="10">
    <source>
        <dbReference type="Proteomes" id="UP000315364"/>
    </source>
</evidence>
<dbReference type="GO" id="GO:0050661">
    <property type="term" value="F:NADP binding"/>
    <property type="evidence" value="ECO:0007669"/>
    <property type="project" value="InterPro"/>
</dbReference>
<evidence type="ECO:0000256" key="2">
    <source>
        <dbReference type="ARBA" id="ARBA00009539"/>
    </source>
</evidence>
<comment type="pathway">
    <text evidence="1">Cofactor biosynthesis; tetrahydrofolate biosynthesis; 5,6,7,8-tetrahydrofolate from 7,8-dihydrofolate: step 1/1.</text>
</comment>
<dbReference type="PANTHER" id="PTHR48069:SF3">
    <property type="entry name" value="DIHYDROFOLATE REDUCTASE"/>
    <property type="match status" value="1"/>
</dbReference>
<accession>A0A5B8LRI2</accession>
<evidence type="ECO:0000256" key="3">
    <source>
        <dbReference type="ARBA" id="ARBA00012856"/>
    </source>
</evidence>
<dbReference type="GO" id="GO:0046452">
    <property type="term" value="P:dihydrofolate metabolic process"/>
    <property type="evidence" value="ECO:0007669"/>
    <property type="project" value="TreeGrafter"/>
</dbReference>
<evidence type="ECO:0000256" key="6">
    <source>
        <dbReference type="ARBA" id="ARBA00023002"/>
    </source>
</evidence>
<proteinExistence type="inferred from homology"/>
<keyword evidence="5" id="KW-0521">NADP</keyword>
<dbReference type="InterPro" id="IPR012259">
    <property type="entry name" value="DHFR"/>
</dbReference>
<keyword evidence="4" id="KW-0554">One-carbon metabolism</keyword>
<dbReference type="PRINTS" id="PR00070">
    <property type="entry name" value="DHFR"/>
</dbReference>
<name>A0A5B8LRI2_9HYPH</name>
<evidence type="ECO:0000256" key="7">
    <source>
        <dbReference type="ARBA" id="ARBA00025067"/>
    </source>
</evidence>
<dbReference type="EMBL" id="CP042304">
    <property type="protein sequence ID" value="QDZ10868.1"/>
    <property type="molecule type" value="Genomic_DNA"/>
</dbReference>
<feature type="domain" description="DHFR" evidence="8">
    <location>
        <begin position="11"/>
        <end position="178"/>
    </location>
</feature>
<evidence type="ECO:0000259" key="8">
    <source>
        <dbReference type="PROSITE" id="PS51330"/>
    </source>
</evidence>
<evidence type="ECO:0000256" key="4">
    <source>
        <dbReference type="ARBA" id="ARBA00022563"/>
    </source>
</evidence>
<dbReference type="Pfam" id="PF00186">
    <property type="entry name" value="DHFR_1"/>
    <property type="match status" value="1"/>
</dbReference>